<gene>
    <name evidence="1" type="ORF">MRATA1EN1_LOCUS30998</name>
</gene>
<dbReference type="EMBL" id="CATKSN020000269">
    <property type="protein sequence ID" value="CAI9149380.1"/>
    <property type="molecule type" value="Genomic_DNA"/>
</dbReference>
<accession>A0ABN8XJ03</accession>
<organism evidence="1 2">
    <name type="scientific">Rangifer tarandus platyrhynchus</name>
    <name type="common">Svalbard reindeer</name>
    <dbReference type="NCBI Taxonomy" id="3082113"/>
    <lineage>
        <taxon>Eukaryota</taxon>
        <taxon>Metazoa</taxon>
        <taxon>Chordata</taxon>
        <taxon>Craniata</taxon>
        <taxon>Vertebrata</taxon>
        <taxon>Euteleostomi</taxon>
        <taxon>Mammalia</taxon>
        <taxon>Eutheria</taxon>
        <taxon>Laurasiatheria</taxon>
        <taxon>Artiodactyla</taxon>
        <taxon>Ruminantia</taxon>
        <taxon>Pecora</taxon>
        <taxon>Cervidae</taxon>
        <taxon>Odocoileinae</taxon>
        <taxon>Rangifer</taxon>
    </lineage>
</organism>
<comment type="caution">
    <text evidence="1">The sequence shown here is derived from an EMBL/GenBank/DDBJ whole genome shotgun (WGS) entry which is preliminary data.</text>
</comment>
<protein>
    <submittedName>
        <fullName evidence="1">Uncharacterized protein</fullName>
    </submittedName>
</protein>
<evidence type="ECO:0000313" key="2">
    <source>
        <dbReference type="Proteomes" id="UP001176941"/>
    </source>
</evidence>
<keyword evidence="2" id="KW-1185">Reference proteome</keyword>
<evidence type="ECO:0000313" key="1">
    <source>
        <dbReference type="EMBL" id="CAI9149380.1"/>
    </source>
</evidence>
<dbReference type="Proteomes" id="UP001176941">
    <property type="component" value="Unassembled WGS sequence"/>
</dbReference>
<reference evidence="1" key="1">
    <citation type="submission" date="2023-04" db="EMBL/GenBank/DDBJ databases">
        <authorList>
            <consortium name="ELIXIR-Norway"/>
        </authorList>
    </citation>
    <scope>NUCLEOTIDE SEQUENCE [LARGE SCALE GENOMIC DNA]</scope>
</reference>
<proteinExistence type="predicted"/>
<name>A0ABN8XJ03_RANTA</name>
<sequence>MVCAHVSLQTWTFDRRIYCVVESGEASVTPVAPEESLVTWQPLTGARVVVEAGRAHQANSALLSCIPSAASAAFFTNGSRSYTLATGRRRNVQATESACAKETTGATETKYLVQSASAAQLYHMRKNEETNALLRLGSTACAKTKYYYVHDTETQTRLLCVRIHGFGAGMAENPQRTHSEANMSVTR</sequence>